<proteinExistence type="predicted"/>
<evidence type="ECO:0000313" key="1">
    <source>
        <dbReference type="EMBL" id="EBS4549449.1"/>
    </source>
</evidence>
<gene>
    <name evidence="1" type="ORF">DQK32_26950</name>
</gene>
<reference evidence="1" key="1">
    <citation type="submission" date="2018-06" db="EMBL/GenBank/DDBJ databases">
        <authorList>
            <person name="Ashton P.M."/>
            <person name="Dallman T."/>
            <person name="Nair S."/>
            <person name="De Pinna E."/>
            <person name="Peters T."/>
            <person name="Grant K."/>
        </authorList>
    </citation>
    <scope>NUCLEOTIDE SEQUENCE [LARGE SCALE GENOMIC DNA]</scope>
    <source>
        <strain evidence="1">160804</strain>
    </source>
</reference>
<dbReference type="AlphaFoldDB" id="A0A5U9VU18"/>
<name>A0A5U9VU18_SALNE</name>
<comment type="caution">
    <text evidence="1">The sequence shown here is derived from an EMBL/GenBank/DDBJ whole genome shotgun (WGS) entry which is preliminary data.</text>
</comment>
<dbReference type="Proteomes" id="UP000839885">
    <property type="component" value="Unassembled WGS sequence"/>
</dbReference>
<dbReference type="EMBL" id="AAGVNP010000349">
    <property type="protein sequence ID" value="EBS4549449.1"/>
    <property type="molecule type" value="Genomic_DNA"/>
</dbReference>
<organism evidence="1">
    <name type="scientific">Salmonella newport</name>
    <dbReference type="NCBI Taxonomy" id="108619"/>
    <lineage>
        <taxon>Bacteria</taxon>
        <taxon>Pseudomonadati</taxon>
        <taxon>Pseudomonadota</taxon>
        <taxon>Gammaproteobacteria</taxon>
        <taxon>Enterobacterales</taxon>
        <taxon>Enterobacteriaceae</taxon>
        <taxon>Salmonella</taxon>
    </lineage>
</organism>
<sequence length="186" mass="19020">MIGHSSDGVGVAIDKDVTLTDVVVTGMSVSQSGVQVNSKISNIGDSTINGSSEIGAGVSLNGTISGGELRGHSVSGSGLYITGDSYVNGVNVQSASDQGAAVQMDGKLSTLGSSLNGQGLPDTEVVDDVRQAAYQQHGVIANTEHMNHPTVEFGYRGTENPVSVEICTDSECSRLDVGTLVTPARH</sequence>
<accession>A0A5U9VU18</accession>
<protein>
    <submittedName>
        <fullName evidence="1">Uncharacterized protein</fullName>
    </submittedName>
</protein>